<proteinExistence type="predicted"/>
<dbReference type="STRING" id="354355.SAMN05660816_00813"/>
<dbReference type="EMBL" id="LVXG01000012">
    <property type="protein sequence ID" value="OQP50390.1"/>
    <property type="molecule type" value="Genomic_DNA"/>
</dbReference>
<organism evidence="2 3">
    <name type="scientific">Niastella yeongjuensis</name>
    <dbReference type="NCBI Taxonomy" id="354355"/>
    <lineage>
        <taxon>Bacteria</taxon>
        <taxon>Pseudomonadati</taxon>
        <taxon>Bacteroidota</taxon>
        <taxon>Chitinophagia</taxon>
        <taxon>Chitinophagales</taxon>
        <taxon>Chitinophagaceae</taxon>
        <taxon>Niastella</taxon>
    </lineage>
</organism>
<dbReference type="SMART" id="SM00850">
    <property type="entry name" value="LytTR"/>
    <property type="match status" value="1"/>
</dbReference>
<name>A0A1V9EW77_9BACT</name>
<protein>
    <recommendedName>
        <fullName evidence="1">HTH LytTR-type domain-containing protein</fullName>
    </recommendedName>
</protein>
<dbReference type="GO" id="GO:0003677">
    <property type="term" value="F:DNA binding"/>
    <property type="evidence" value="ECO:0007669"/>
    <property type="project" value="InterPro"/>
</dbReference>
<evidence type="ECO:0000259" key="1">
    <source>
        <dbReference type="PROSITE" id="PS50930"/>
    </source>
</evidence>
<dbReference type="InterPro" id="IPR007492">
    <property type="entry name" value="LytTR_DNA-bd_dom"/>
</dbReference>
<gene>
    <name evidence="2" type="ORF">A4H97_00675</name>
</gene>
<evidence type="ECO:0000313" key="3">
    <source>
        <dbReference type="Proteomes" id="UP000192610"/>
    </source>
</evidence>
<dbReference type="Pfam" id="PF04397">
    <property type="entry name" value="LytTR"/>
    <property type="match status" value="1"/>
</dbReference>
<accession>A0A1V9EW77</accession>
<reference evidence="3" key="1">
    <citation type="submission" date="2016-04" db="EMBL/GenBank/DDBJ databases">
        <authorList>
            <person name="Chen L."/>
            <person name="Zhuang W."/>
            <person name="Wang G."/>
        </authorList>
    </citation>
    <scope>NUCLEOTIDE SEQUENCE [LARGE SCALE GENOMIC DNA]</scope>
    <source>
        <strain evidence="3">17621</strain>
    </source>
</reference>
<feature type="domain" description="HTH LytTR-type" evidence="1">
    <location>
        <begin position="1"/>
        <end position="42"/>
    </location>
</feature>
<evidence type="ECO:0000313" key="2">
    <source>
        <dbReference type="EMBL" id="OQP50390.1"/>
    </source>
</evidence>
<sequence>MHTLQGVIITKQSIGSVEAMLPKKLFVRTHRSFIVSINKIKSFTSELVETDKTDIPIGKLFRNGVMKVFTP</sequence>
<comment type="caution">
    <text evidence="2">The sequence shown here is derived from an EMBL/GenBank/DDBJ whole genome shotgun (WGS) entry which is preliminary data.</text>
</comment>
<dbReference type="AlphaFoldDB" id="A0A1V9EW77"/>
<dbReference type="Gene3D" id="2.40.50.1020">
    <property type="entry name" value="LytTr DNA-binding domain"/>
    <property type="match status" value="1"/>
</dbReference>
<dbReference type="Proteomes" id="UP000192610">
    <property type="component" value="Unassembled WGS sequence"/>
</dbReference>
<dbReference type="PROSITE" id="PS50930">
    <property type="entry name" value="HTH_LYTTR"/>
    <property type="match status" value="1"/>
</dbReference>
<keyword evidence="3" id="KW-1185">Reference proteome</keyword>